<protein>
    <submittedName>
        <fullName evidence="2">Uncharacterized protein</fullName>
    </submittedName>
</protein>
<name>A0ABN0YFX0_9CAUL</name>
<keyword evidence="3" id="KW-1185">Reference proteome</keyword>
<organism evidence="2 3">
    <name type="scientific">Brevundimonas terrae</name>
    <dbReference type="NCBI Taxonomy" id="363631"/>
    <lineage>
        <taxon>Bacteria</taxon>
        <taxon>Pseudomonadati</taxon>
        <taxon>Pseudomonadota</taxon>
        <taxon>Alphaproteobacteria</taxon>
        <taxon>Caulobacterales</taxon>
        <taxon>Caulobacteraceae</taxon>
        <taxon>Brevundimonas</taxon>
    </lineage>
</organism>
<dbReference type="EMBL" id="BAAAEJ010000007">
    <property type="protein sequence ID" value="GAA0392597.1"/>
    <property type="molecule type" value="Genomic_DNA"/>
</dbReference>
<gene>
    <name evidence="2" type="ORF">GCM10009093_18990</name>
</gene>
<evidence type="ECO:0000313" key="3">
    <source>
        <dbReference type="Proteomes" id="UP001500791"/>
    </source>
</evidence>
<reference evidence="2 3" key="1">
    <citation type="journal article" date="2019" name="Int. J. Syst. Evol. Microbiol.">
        <title>The Global Catalogue of Microorganisms (GCM) 10K type strain sequencing project: providing services to taxonomists for standard genome sequencing and annotation.</title>
        <authorList>
            <consortium name="The Broad Institute Genomics Platform"/>
            <consortium name="The Broad Institute Genome Sequencing Center for Infectious Disease"/>
            <person name="Wu L."/>
            <person name="Ma J."/>
        </authorList>
    </citation>
    <scope>NUCLEOTIDE SEQUENCE [LARGE SCALE GENOMIC DNA]</scope>
    <source>
        <strain evidence="2 3">JCM 13476</strain>
    </source>
</reference>
<comment type="caution">
    <text evidence="2">The sequence shown here is derived from an EMBL/GenBank/DDBJ whole genome shotgun (WGS) entry which is preliminary data.</text>
</comment>
<accession>A0ABN0YFX0</accession>
<dbReference type="RefSeq" id="WP_167177124.1">
    <property type="nucleotide sequence ID" value="NZ_BAAAEJ010000007.1"/>
</dbReference>
<dbReference type="Proteomes" id="UP001500791">
    <property type="component" value="Unassembled WGS sequence"/>
</dbReference>
<evidence type="ECO:0000256" key="1">
    <source>
        <dbReference type="SAM" id="MobiDB-lite"/>
    </source>
</evidence>
<sequence length="116" mass="12234">MDRTQVVTSISTELYATEQSVDAAIAHAAAMVQAMISGRAALSVSPVAASASQTKALATLAALSTAREAIVECHAEMQKDHRRMGWGVYAAGPADKPLEWDDTPMSPKKSAHLRAV</sequence>
<proteinExistence type="predicted"/>
<feature type="region of interest" description="Disordered" evidence="1">
    <location>
        <begin position="95"/>
        <end position="116"/>
    </location>
</feature>
<evidence type="ECO:0000313" key="2">
    <source>
        <dbReference type="EMBL" id="GAA0392597.1"/>
    </source>
</evidence>